<sequence>MSSEPASLRLLDIRPPLPRLLFEKVHLMPG</sequence>
<protein>
    <submittedName>
        <fullName evidence="1">Uncharacterized protein</fullName>
    </submittedName>
</protein>
<comment type="caution">
    <text evidence="1">The sequence shown here is derived from an EMBL/GenBank/DDBJ whole genome shotgun (WGS) entry which is preliminary data.</text>
</comment>
<proteinExistence type="predicted"/>
<reference evidence="1 2" key="1">
    <citation type="journal article" date="2011" name="PLoS Pathog.">
        <title>Dynamic evolution of pathogenicity revealed by sequencing and comparative genomics of 19 Pseudomonas syringae isolates.</title>
        <authorList>
            <person name="Baltrus D.A."/>
            <person name="Nishimura M.T."/>
            <person name="Romanchuk A."/>
            <person name="Chang J.H."/>
            <person name="Mukhtar M.S."/>
            <person name="Cherkis K."/>
            <person name="Roach J."/>
            <person name="Grant S.R."/>
            <person name="Jones C.D."/>
            <person name="Dangl J.L."/>
        </authorList>
    </citation>
    <scope>NUCLEOTIDE SEQUENCE [LARGE SCALE GENOMIC DNA]</scope>
    <source>
        <strain evidence="1 2">301020</strain>
    </source>
</reference>
<dbReference type="Proteomes" id="UP000003465">
    <property type="component" value="Unassembled WGS sequence"/>
</dbReference>
<gene>
    <name evidence="1" type="ORF">PSYMO_03009</name>
</gene>
<evidence type="ECO:0000313" key="1">
    <source>
        <dbReference type="EMBL" id="EGH20509.1"/>
    </source>
</evidence>
<evidence type="ECO:0000313" key="2">
    <source>
        <dbReference type="Proteomes" id="UP000003465"/>
    </source>
</evidence>
<accession>A0A656G4G8</accession>
<dbReference type="AlphaFoldDB" id="A0A656G4G8"/>
<dbReference type="EMBL" id="AEAG01000124">
    <property type="protein sequence ID" value="EGH20509.1"/>
    <property type="molecule type" value="Genomic_DNA"/>
</dbReference>
<organism evidence="1 2">
    <name type="scientific">Pseudomonas amygdali pv. mori str. 301020</name>
    <dbReference type="NCBI Taxonomy" id="629261"/>
    <lineage>
        <taxon>Bacteria</taxon>
        <taxon>Pseudomonadati</taxon>
        <taxon>Pseudomonadota</taxon>
        <taxon>Gammaproteobacteria</taxon>
        <taxon>Pseudomonadales</taxon>
        <taxon>Pseudomonadaceae</taxon>
        <taxon>Pseudomonas</taxon>
        <taxon>Pseudomonas amygdali</taxon>
    </lineage>
</organism>
<name>A0A656G4G8_PSEA0</name>